<name>A0A0C1QR70_9GAMM</name>
<dbReference type="RefSeq" id="WP_039609303.1">
    <property type="nucleotide sequence ID" value="NZ_JWIC01000005.1"/>
</dbReference>
<evidence type="ECO:0000256" key="1">
    <source>
        <dbReference type="SAM" id="SignalP"/>
    </source>
</evidence>
<dbReference type="EMBL" id="JWIC01000005">
    <property type="protein sequence ID" value="KID57532.1"/>
    <property type="molecule type" value="Genomic_DNA"/>
</dbReference>
<reference evidence="2 3" key="1">
    <citation type="submission" date="2014-12" db="EMBL/GenBank/DDBJ databases">
        <title>Draft Genome Sequence of Pseudoalteromonas luteoviolacea HI1.</title>
        <authorList>
            <person name="Asahina A.Y."/>
            <person name="Hadfield M.G."/>
        </authorList>
    </citation>
    <scope>NUCLEOTIDE SEQUENCE [LARGE SCALE GENOMIC DNA]</scope>
    <source>
        <strain evidence="2 3">HI1</strain>
    </source>
</reference>
<dbReference type="SUPFAM" id="SSF48431">
    <property type="entry name" value="Lipovitellin-phosvitin complex, superhelical domain"/>
    <property type="match status" value="1"/>
</dbReference>
<organism evidence="2 3">
    <name type="scientific">Pseudoalteromonas luteoviolacea</name>
    <dbReference type="NCBI Taxonomy" id="43657"/>
    <lineage>
        <taxon>Bacteria</taxon>
        <taxon>Pseudomonadati</taxon>
        <taxon>Pseudomonadota</taxon>
        <taxon>Gammaproteobacteria</taxon>
        <taxon>Alteromonadales</taxon>
        <taxon>Pseudoalteromonadaceae</taxon>
        <taxon>Pseudoalteromonas</taxon>
    </lineage>
</organism>
<keyword evidence="1" id="KW-0732">Signal</keyword>
<evidence type="ECO:0000313" key="3">
    <source>
        <dbReference type="Proteomes" id="UP000031327"/>
    </source>
</evidence>
<dbReference type="Gene3D" id="1.25.10.10">
    <property type="entry name" value="Leucine-rich Repeat Variant"/>
    <property type="match status" value="1"/>
</dbReference>
<feature type="chain" id="PRO_5002151376" description="HEAT repeat domain-containing protein" evidence="1">
    <location>
        <begin position="28"/>
        <end position="521"/>
    </location>
</feature>
<proteinExistence type="predicted"/>
<sequence length="521" mass="58171">MNKTIFMCVAAALFAGLIIINFSSSQAPHQAQSTESTSMAEDKPVSKTYFFAYQVDIHSAVLSDSGSAMTFSELSWQMHFQPHAAASTKSAAMLSDIVFMTDNKLQTMPAQLPFLVKYQSRQFSELDMLGLNEQHPLFVVSKVLDLMSYSLDTPLTFEDALGIKTFQYVQQDNVIERVITAQQKYADNQEQELWKMTVNKDVSGDTLTLEYDNKQIWQRSGQRYEVVQTVTVKPIKHVPFAPVDWVANHNHTIQPATSSKQVEVQVTSDNFMTLIQSLQSNLDPNLAKAIGLYMLKSFDQSELKALLDTHDSLSSAFIYALQKAQTLQAEQMISDLLTDNDVGIQVQQKLVMALGRFENASDVGFSSLRSLVEHRGNTVLSDMAMLSMGTMSKFSPAQSTHVADYLSKQMDDPKQLSTAVLAMANTKNPALIAKLPELLQHSDIQVRKNTIKSLGPLADYQDQVVSSLLASPQMAAIDAFARVYQQANYKLSAMNIERLDKLYQSQTNPVIKKRLSTIIKM</sequence>
<gene>
    <name evidence="2" type="ORF">JF50_10095</name>
</gene>
<evidence type="ECO:0000313" key="2">
    <source>
        <dbReference type="EMBL" id="KID57532.1"/>
    </source>
</evidence>
<feature type="signal peptide" evidence="1">
    <location>
        <begin position="1"/>
        <end position="27"/>
    </location>
</feature>
<evidence type="ECO:0008006" key="4">
    <source>
        <dbReference type="Google" id="ProtNLM"/>
    </source>
</evidence>
<dbReference type="AlphaFoldDB" id="A0A0C1QR70"/>
<dbReference type="Proteomes" id="UP000031327">
    <property type="component" value="Unassembled WGS sequence"/>
</dbReference>
<dbReference type="InterPro" id="IPR011030">
    <property type="entry name" value="Lipovitellin_superhlx_dom"/>
</dbReference>
<comment type="caution">
    <text evidence="2">The sequence shown here is derived from an EMBL/GenBank/DDBJ whole genome shotgun (WGS) entry which is preliminary data.</text>
</comment>
<accession>A0A0C1QR70</accession>
<dbReference type="InterPro" id="IPR011989">
    <property type="entry name" value="ARM-like"/>
</dbReference>
<protein>
    <recommendedName>
        <fullName evidence="4">HEAT repeat domain-containing protein</fullName>
    </recommendedName>
</protein>
<dbReference type="OrthoDB" id="6312431at2"/>